<dbReference type="SUPFAM" id="SSF81301">
    <property type="entry name" value="Nucleotidyltransferase"/>
    <property type="match status" value="1"/>
</dbReference>
<accession>A0ABP7MJ27</accession>
<name>A0ABP7MJ27_9GAMM</name>
<dbReference type="RefSeq" id="WP_344798121.1">
    <property type="nucleotide sequence ID" value="NZ_BAABBN010000007.1"/>
</dbReference>
<proteinExistence type="predicted"/>
<evidence type="ECO:0000313" key="1">
    <source>
        <dbReference type="EMBL" id="GAA3924157.1"/>
    </source>
</evidence>
<keyword evidence="2" id="KW-1185">Reference proteome</keyword>
<organism evidence="1 2">
    <name type="scientific">Litoribacillus peritrichatus</name>
    <dbReference type="NCBI Taxonomy" id="718191"/>
    <lineage>
        <taxon>Bacteria</taxon>
        <taxon>Pseudomonadati</taxon>
        <taxon>Pseudomonadota</taxon>
        <taxon>Gammaproteobacteria</taxon>
        <taxon>Oceanospirillales</taxon>
        <taxon>Oceanospirillaceae</taxon>
        <taxon>Litoribacillus</taxon>
    </lineage>
</organism>
<dbReference type="InterPro" id="IPR043519">
    <property type="entry name" value="NT_sf"/>
</dbReference>
<dbReference type="EMBL" id="BAABBN010000007">
    <property type="protein sequence ID" value="GAA3924157.1"/>
    <property type="molecule type" value="Genomic_DNA"/>
</dbReference>
<protein>
    <submittedName>
        <fullName evidence="1">Uncharacterized protein</fullName>
    </submittedName>
</protein>
<dbReference type="Proteomes" id="UP001501565">
    <property type="component" value="Unassembled WGS sequence"/>
</dbReference>
<sequence length="191" mass="21840">MYYGSSGSQITKDKMLKALNKLGDLLRQNNQKLDLVCCGGIVSVLYHGSRHVTHDVDVLFPNNPRITELLKTLVDQVGAEFGLEHGPRDKWFNDSVSFIGLQSRSNTVVFRHSHLVLKAADWHEMLAHKLTAFRGDRDINDAVHFLKEITPNDHSAILKKVTEYRPFVPHVADELFEKRFNQVWEKTHGKP</sequence>
<gene>
    <name evidence="1" type="ORF">GCM10022277_19960</name>
</gene>
<reference evidence="2" key="1">
    <citation type="journal article" date="2019" name="Int. J. Syst. Evol. Microbiol.">
        <title>The Global Catalogue of Microorganisms (GCM) 10K type strain sequencing project: providing services to taxonomists for standard genome sequencing and annotation.</title>
        <authorList>
            <consortium name="The Broad Institute Genomics Platform"/>
            <consortium name="The Broad Institute Genome Sequencing Center for Infectious Disease"/>
            <person name="Wu L."/>
            <person name="Ma J."/>
        </authorList>
    </citation>
    <scope>NUCLEOTIDE SEQUENCE [LARGE SCALE GENOMIC DNA]</scope>
    <source>
        <strain evidence="2">JCM 17551</strain>
    </source>
</reference>
<evidence type="ECO:0000313" key="2">
    <source>
        <dbReference type="Proteomes" id="UP001501565"/>
    </source>
</evidence>
<comment type="caution">
    <text evidence="1">The sequence shown here is derived from an EMBL/GenBank/DDBJ whole genome shotgun (WGS) entry which is preliminary data.</text>
</comment>